<proteinExistence type="predicted"/>
<sequence>MKKLAKVHNRKNTVKALKTCGCLCICNCRSSKTKSSVSYNGSVAGGAITSVN</sequence>
<evidence type="ECO:0000313" key="2">
    <source>
        <dbReference type="Proteomes" id="UP001297422"/>
    </source>
</evidence>
<gene>
    <name evidence="1" type="ORF">LIQ10_14865</name>
</gene>
<dbReference type="EMBL" id="JAJBNC010000028">
    <property type="protein sequence ID" value="MCB5494997.1"/>
    <property type="molecule type" value="Genomic_DNA"/>
</dbReference>
<evidence type="ECO:0008006" key="3">
    <source>
        <dbReference type="Google" id="ProtNLM"/>
    </source>
</evidence>
<dbReference type="Proteomes" id="UP001297422">
    <property type="component" value="Unassembled WGS sequence"/>
</dbReference>
<dbReference type="AlphaFoldDB" id="A0AAJ1B0U7"/>
<name>A0AAJ1B0U7_MEDGN</name>
<evidence type="ECO:0000313" key="1">
    <source>
        <dbReference type="EMBL" id="MCB5494997.1"/>
    </source>
</evidence>
<dbReference type="RefSeq" id="WP_173879686.1">
    <property type="nucleotide sequence ID" value="NZ_BAABXJ010000002.1"/>
</dbReference>
<organism evidence="1 2">
    <name type="scientific">Mediterraneibacter gnavus</name>
    <name type="common">Ruminococcus gnavus</name>
    <dbReference type="NCBI Taxonomy" id="33038"/>
    <lineage>
        <taxon>Bacteria</taxon>
        <taxon>Bacillati</taxon>
        <taxon>Bacillota</taxon>
        <taxon>Clostridia</taxon>
        <taxon>Lachnospirales</taxon>
        <taxon>Lachnospiraceae</taxon>
        <taxon>Mediterraneibacter</taxon>
    </lineage>
</organism>
<accession>A0AAJ1B0U7</accession>
<reference evidence="1" key="1">
    <citation type="submission" date="2021-10" db="EMBL/GenBank/DDBJ databases">
        <title>Collection of gut derived symbiotic bacterial strains cultured from healthy donors.</title>
        <authorList>
            <person name="Lin H."/>
            <person name="Littmann E."/>
            <person name="Claire K."/>
            <person name="Pamer E."/>
        </authorList>
    </citation>
    <scope>NUCLEOTIDE SEQUENCE</scope>
    <source>
        <strain evidence="1">MSK.23.4</strain>
    </source>
</reference>
<comment type="caution">
    <text evidence="1">The sequence shown here is derived from an EMBL/GenBank/DDBJ whole genome shotgun (WGS) entry which is preliminary data.</text>
</comment>
<protein>
    <recommendedName>
        <fullName evidence="3">Bacteriocin</fullName>
    </recommendedName>
</protein>